<dbReference type="EMBL" id="DSUT01000143">
    <property type="protein sequence ID" value="HGK28638.1"/>
    <property type="molecule type" value="Genomic_DNA"/>
</dbReference>
<comment type="caution">
    <text evidence="8">The sequence shown here is derived from an EMBL/GenBank/DDBJ whole genome shotgun (WGS) entry which is preliminary data.</text>
</comment>
<dbReference type="InterPro" id="IPR019979">
    <property type="entry name" value="Ribosomal_uS17_CS"/>
</dbReference>
<dbReference type="InterPro" id="IPR012340">
    <property type="entry name" value="NA-bd_OB-fold"/>
</dbReference>
<dbReference type="PRINTS" id="PR00973">
    <property type="entry name" value="RIBOSOMALS17"/>
</dbReference>
<dbReference type="GO" id="GO:0019843">
    <property type="term" value="F:rRNA binding"/>
    <property type="evidence" value="ECO:0007669"/>
    <property type="project" value="UniProtKB-UniRule"/>
</dbReference>
<evidence type="ECO:0000256" key="2">
    <source>
        <dbReference type="ARBA" id="ARBA00022730"/>
    </source>
</evidence>
<keyword evidence="5 6" id="KW-0687">Ribonucleoprotein</keyword>
<comment type="similarity">
    <text evidence="1 6 7">Belongs to the universal ribosomal protein uS17 family.</text>
</comment>
<dbReference type="GO" id="GO:0003735">
    <property type="term" value="F:structural constituent of ribosome"/>
    <property type="evidence" value="ECO:0007669"/>
    <property type="project" value="UniProtKB-UniRule"/>
</dbReference>
<sequence>MRSARRTLTGRVLSAKMQKTVVVAVERLELHPKYKKYIRKRTKLYAHDERAECREGDRVVVTETRPLSRLKRWRVLKKL</sequence>
<dbReference type="PANTHER" id="PTHR10744">
    <property type="entry name" value="40S RIBOSOMAL PROTEIN S11 FAMILY MEMBER"/>
    <property type="match status" value="1"/>
</dbReference>
<dbReference type="Gene3D" id="2.40.50.140">
    <property type="entry name" value="Nucleic acid-binding proteins"/>
    <property type="match status" value="1"/>
</dbReference>
<dbReference type="InterPro" id="IPR000266">
    <property type="entry name" value="Ribosomal_uS17"/>
</dbReference>
<evidence type="ECO:0000256" key="5">
    <source>
        <dbReference type="ARBA" id="ARBA00023274"/>
    </source>
</evidence>
<evidence type="ECO:0000256" key="4">
    <source>
        <dbReference type="ARBA" id="ARBA00022980"/>
    </source>
</evidence>
<dbReference type="AlphaFoldDB" id="A0A7C4GH33"/>
<evidence type="ECO:0000313" key="8">
    <source>
        <dbReference type="EMBL" id="HGK28638.1"/>
    </source>
</evidence>
<dbReference type="SUPFAM" id="SSF50249">
    <property type="entry name" value="Nucleic acid-binding proteins"/>
    <property type="match status" value="1"/>
</dbReference>
<dbReference type="PANTHER" id="PTHR10744:SF1">
    <property type="entry name" value="SMALL RIBOSOMAL SUBUNIT PROTEIN US17M"/>
    <property type="match status" value="1"/>
</dbReference>
<keyword evidence="4 6" id="KW-0689">Ribosomal protein</keyword>
<evidence type="ECO:0000256" key="1">
    <source>
        <dbReference type="ARBA" id="ARBA00010254"/>
    </source>
</evidence>
<dbReference type="NCBIfam" id="TIGR03635">
    <property type="entry name" value="uS17_bact"/>
    <property type="match status" value="1"/>
</dbReference>
<dbReference type="GO" id="GO:0022627">
    <property type="term" value="C:cytosolic small ribosomal subunit"/>
    <property type="evidence" value="ECO:0007669"/>
    <property type="project" value="UniProtKB-UniRule"/>
</dbReference>
<protein>
    <recommendedName>
        <fullName evidence="6">Small ribosomal subunit protein uS17</fullName>
    </recommendedName>
</protein>
<evidence type="ECO:0000256" key="7">
    <source>
        <dbReference type="RuleBase" id="RU003872"/>
    </source>
</evidence>
<reference evidence="8" key="1">
    <citation type="journal article" date="2020" name="mSystems">
        <title>Genome- and Community-Level Interaction Insights into Carbon Utilization and Element Cycling Functions of Hydrothermarchaeota in Hydrothermal Sediment.</title>
        <authorList>
            <person name="Zhou Z."/>
            <person name="Liu Y."/>
            <person name="Xu W."/>
            <person name="Pan J."/>
            <person name="Luo Z.H."/>
            <person name="Li M."/>
        </authorList>
    </citation>
    <scope>NUCLEOTIDE SEQUENCE [LARGE SCALE GENOMIC DNA]</scope>
    <source>
        <strain evidence="8">SpSt-488</strain>
    </source>
</reference>
<comment type="function">
    <text evidence="6">One of the primary rRNA binding proteins, it binds specifically to the 5'-end of 16S ribosomal RNA.</text>
</comment>
<dbReference type="InterPro" id="IPR019984">
    <property type="entry name" value="Ribosomal_uS17_bact/chlr"/>
</dbReference>
<dbReference type="PROSITE" id="PS00056">
    <property type="entry name" value="RIBOSOMAL_S17"/>
    <property type="match status" value="1"/>
</dbReference>
<gene>
    <name evidence="6" type="primary">rpsQ</name>
    <name evidence="8" type="ORF">ENS41_06745</name>
</gene>
<accession>A0A7C4GH33</accession>
<dbReference type="HAMAP" id="MF_01345_B">
    <property type="entry name" value="Ribosomal_uS17_B"/>
    <property type="match status" value="1"/>
</dbReference>
<keyword evidence="3 6" id="KW-0694">RNA-binding</keyword>
<evidence type="ECO:0000256" key="3">
    <source>
        <dbReference type="ARBA" id="ARBA00022884"/>
    </source>
</evidence>
<keyword evidence="2 6" id="KW-0699">rRNA-binding</keyword>
<dbReference type="NCBIfam" id="NF004123">
    <property type="entry name" value="PRK05610.1"/>
    <property type="match status" value="1"/>
</dbReference>
<proteinExistence type="inferred from homology"/>
<name>A0A7C4GH33_UNCW3</name>
<dbReference type="Pfam" id="PF00366">
    <property type="entry name" value="Ribosomal_S17"/>
    <property type="match status" value="1"/>
</dbReference>
<dbReference type="CDD" id="cd00364">
    <property type="entry name" value="Ribosomal_uS17"/>
    <property type="match status" value="1"/>
</dbReference>
<evidence type="ECO:0000256" key="6">
    <source>
        <dbReference type="HAMAP-Rule" id="MF_01345"/>
    </source>
</evidence>
<dbReference type="GO" id="GO:0006412">
    <property type="term" value="P:translation"/>
    <property type="evidence" value="ECO:0007669"/>
    <property type="project" value="UniProtKB-UniRule"/>
</dbReference>
<comment type="subunit">
    <text evidence="6">Part of the 30S ribosomal subunit.</text>
</comment>
<organism evidence="8">
    <name type="scientific">candidate division WOR-3 bacterium</name>
    <dbReference type="NCBI Taxonomy" id="2052148"/>
    <lineage>
        <taxon>Bacteria</taxon>
        <taxon>Bacteria division WOR-3</taxon>
    </lineage>
</organism>